<feature type="non-terminal residue" evidence="1">
    <location>
        <position position="1"/>
    </location>
</feature>
<sequence length="59" mass="7110">GYWWNKNHKFNFGIQGNWYSFQTINVVGVYDDEVNLTGVESIQQRVDQYHVYFTVQTKF</sequence>
<evidence type="ECO:0000313" key="2">
    <source>
        <dbReference type="Proteomes" id="UP001169760"/>
    </source>
</evidence>
<accession>A0AAW7XC38</accession>
<comment type="caution">
    <text evidence="1">The sequence shown here is derived from an EMBL/GenBank/DDBJ whole genome shotgun (WGS) entry which is preliminary data.</text>
</comment>
<organism evidence="1 2">
    <name type="scientific">Saccharophagus degradans</name>
    <dbReference type="NCBI Taxonomy" id="86304"/>
    <lineage>
        <taxon>Bacteria</taxon>
        <taxon>Pseudomonadati</taxon>
        <taxon>Pseudomonadota</taxon>
        <taxon>Gammaproteobacteria</taxon>
        <taxon>Cellvibrionales</taxon>
        <taxon>Cellvibrionaceae</taxon>
        <taxon>Saccharophagus</taxon>
    </lineage>
</organism>
<dbReference type="RefSeq" id="WP_303494557.1">
    <property type="nucleotide sequence ID" value="NZ_JAUOPB010000324.1"/>
</dbReference>
<dbReference type="AlphaFoldDB" id="A0AAW7XC38"/>
<dbReference type="EMBL" id="JAUOPB010000324">
    <property type="protein sequence ID" value="MDO6425144.1"/>
    <property type="molecule type" value="Genomic_DNA"/>
</dbReference>
<evidence type="ECO:0000313" key="1">
    <source>
        <dbReference type="EMBL" id="MDO6425144.1"/>
    </source>
</evidence>
<reference evidence="1" key="1">
    <citation type="submission" date="2023-07" db="EMBL/GenBank/DDBJ databases">
        <title>Genome content predicts the carbon catabolic preferences of heterotrophic bacteria.</title>
        <authorList>
            <person name="Gralka M."/>
        </authorList>
    </citation>
    <scope>NUCLEOTIDE SEQUENCE</scope>
    <source>
        <strain evidence="1">I3M17_2</strain>
    </source>
</reference>
<dbReference type="Proteomes" id="UP001169760">
    <property type="component" value="Unassembled WGS sequence"/>
</dbReference>
<name>A0AAW7XC38_9GAMM</name>
<protein>
    <submittedName>
        <fullName evidence="1">Uncharacterized protein</fullName>
    </submittedName>
</protein>
<gene>
    <name evidence="1" type="ORF">Q4521_21885</name>
</gene>
<proteinExistence type="predicted"/>